<dbReference type="CDD" id="cd18793">
    <property type="entry name" value="SF2_C_SNF"/>
    <property type="match status" value="1"/>
</dbReference>
<accession>A0ABD3NVW8</accession>
<evidence type="ECO:0000313" key="8">
    <source>
        <dbReference type="Proteomes" id="UP001530315"/>
    </source>
</evidence>
<dbReference type="Gene3D" id="3.40.50.10810">
    <property type="entry name" value="Tandem AAA-ATPase domain"/>
    <property type="match status" value="2"/>
</dbReference>
<dbReference type="SMART" id="SM00487">
    <property type="entry name" value="DEXDc"/>
    <property type="match status" value="1"/>
</dbReference>
<gene>
    <name evidence="7" type="ORF">ACHAW5_001005</name>
</gene>
<feature type="region of interest" description="Disordered" evidence="4">
    <location>
        <begin position="176"/>
        <end position="195"/>
    </location>
</feature>
<keyword evidence="3" id="KW-0067">ATP-binding</keyword>
<feature type="compositionally biased region" description="Acidic residues" evidence="4">
    <location>
        <begin position="216"/>
        <end position="231"/>
    </location>
</feature>
<dbReference type="SUPFAM" id="SSF50156">
    <property type="entry name" value="PDZ domain-like"/>
    <property type="match status" value="1"/>
</dbReference>
<dbReference type="InterPro" id="IPR027417">
    <property type="entry name" value="P-loop_NTPase"/>
</dbReference>
<feature type="region of interest" description="Disordered" evidence="4">
    <location>
        <begin position="210"/>
        <end position="293"/>
    </location>
</feature>
<dbReference type="Proteomes" id="UP001530315">
    <property type="component" value="Unassembled WGS sequence"/>
</dbReference>
<dbReference type="PANTHER" id="PTHR45626">
    <property type="entry name" value="TRANSCRIPTION TERMINATION FACTOR 2-RELATED"/>
    <property type="match status" value="1"/>
</dbReference>
<name>A0ABD3NVW8_9STRA</name>
<keyword evidence="2" id="KW-0378">Hydrolase</keyword>
<dbReference type="PANTHER" id="PTHR45626:SF38">
    <property type="entry name" value="DEAD-BOX PROTEIN"/>
    <property type="match status" value="1"/>
</dbReference>
<dbReference type="Pfam" id="PF00176">
    <property type="entry name" value="SNF2-rel_dom"/>
    <property type="match status" value="1"/>
</dbReference>
<evidence type="ECO:0000313" key="7">
    <source>
        <dbReference type="EMBL" id="KAL3779531.1"/>
    </source>
</evidence>
<proteinExistence type="predicted"/>
<dbReference type="GO" id="GO:0016787">
    <property type="term" value="F:hydrolase activity"/>
    <property type="evidence" value="ECO:0007669"/>
    <property type="project" value="UniProtKB-KW"/>
</dbReference>
<feature type="domain" description="Helicase C-terminal" evidence="6">
    <location>
        <begin position="908"/>
        <end position="1070"/>
    </location>
</feature>
<dbReference type="EMBL" id="JALLAZ020001158">
    <property type="protein sequence ID" value="KAL3779531.1"/>
    <property type="molecule type" value="Genomic_DNA"/>
</dbReference>
<feature type="domain" description="PDZ" evidence="5">
    <location>
        <begin position="15"/>
        <end position="60"/>
    </location>
</feature>
<dbReference type="AlphaFoldDB" id="A0ABD3NVW8"/>
<dbReference type="InterPro" id="IPR014001">
    <property type="entry name" value="Helicase_ATP-bd"/>
</dbReference>
<sequence length="1079" mass="119374">MATVQRRLDISLPLGPLGLSLQSKDGLCLVAQLDNNASAHTILRVGDVIVSMNGIRMKEVYGGASGAWATLFSAFETVTRNLIVLRSGDGDGADDVTTEMATMKSNDSKTTWAANKTTENAAMVSRTPLSESMRHNSAKRPRTPRHDAEKSANAPSLSKSSIRNGDGRANIEIISLLDDESDAEDEDAPSNKDGGMSLLYAAVTHTRDNSKKAINIDDDNPEGDEEEDDVMEVSTSSSSSQLMRASSTLSSSSSLVHRGQPKDDRDYATDNSGQEDQAKLTIVDTKEVEEEDDVMEVSASAAPYQWMRASSSLSSSSVHRGNPKDVSGQDDQAELTIVATKGKNALVDFPHSQENCVTYPFATSRDNKMHCSNCYCYVCDVPSSDCVAWTSHCEASHKDMRWRLERVRAKHQAREKPIPSAPTTQAAVAVPGAVALSRHLLPASSDSPSSSNRNADYSVRKLLEQMTTVHPVEMQPPAGSGFVTPLHHYQKQSLAFMVNTERTVSRGGWLCDEVGMGKSAVVFALVAMNPAIQSTLMTKQRIVEMVERFQSIERKCEGVRLAKEQLREDFVDATEGLNTKIKDDILCHNKLSSEYREKRKRLDGKLETILAESKSIDLIKLKTTVVFTSVSLMGQWEDEAKKHAPGLIVKTFHGSRKKYDVNSVSYLDIPSLSAIDVVISTSTFRWPTSITKYCVFHRVVQDECHLFGKRSAQVEHANAIMSPRRWGVSTTPMSTSTRDLQEQLSFIEGSCRGSQSLVTGSLSLAMSNFQRNQIEQTFNCVVDLLRTYMIRHTKSQQINGEKLVLSIIAPLSSCKHSSSASGSEALCLPPSTSSTIFLTMSKAEENAFNFINYSRATFLRHSSNGTQCFTAERAFHPQMSKILTAEEHSHLWETYGLSRRYIPERLTKVVALRRDLTEQRRTDPTIRAVVFTQFLDVHEACVRSLQRDGFDVYKFTGSISTTKRDEAIRNFQDTSSCRPAVFVVTLRTGNVGITLTAASRVYLLEPCLDPSVEVQAAGRIHRLGQNKACHVVKFVFNKSYESNIIDIHREILAGRITIVDGFVPPKALEILARGLRFQQ</sequence>
<evidence type="ECO:0000256" key="1">
    <source>
        <dbReference type="ARBA" id="ARBA00022741"/>
    </source>
</evidence>
<dbReference type="Pfam" id="PF00271">
    <property type="entry name" value="Helicase_C"/>
    <property type="match status" value="1"/>
</dbReference>
<feature type="region of interest" description="Disordered" evidence="4">
    <location>
        <begin position="118"/>
        <end position="165"/>
    </location>
</feature>
<keyword evidence="8" id="KW-1185">Reference proteome</keyword>
<comment type="caution">
    <text evidence="7">The sequence shown here is derived from an EMBL/GenBank/DDBJ whole genome shotgun (WGS) entry which is preliminary data.</text>
</comment>
<evidence type="ECO:0000259" key="6">
    <source>
        <dbReference type="PROSITE" id="PS51194"/>
    </source>
</evidence>
<evidence type="ECO:0000256" key="3">
    <source>
        <dbReference type="ARBA" id="ARBA00022840"/>
    </source>
</evidence>
<dbReference type="Gene3D" id="3.40.50.300">
    <property type="entry name" value="P-loop containing nucleotide triphosphate hydrolases"/>
    <property type="match status" value="1"/>
</dbReference>
<dbReference type="InterPro" id="IPR049730">
    <property type="entry name" value="SNF2/RAD54-like_C"/>
</dbReference>
<dbReference type="SUPFAM" id="SSF52540">
    <property type="entry name" value="P-loop containing nucleoside triphosphate hydrolases"/>
    <property type="match status" value="2"/>
</dbReference>
<dbReference type="InterPro" id="IPR001478">
    <property type="entry name" value="PDZ"/>
</dbReference>
<dbReference type="InterPro" id="IPR001650">
    <property type="entry name" value="Helicase_C-like"/>
</dbReference>
<dbReference type="InterPro" id="IPR000330">
    <property type="entry name" value="SNF2_N"/>
</dbReference>
<protein>
    <submittedName>
        <fullName evidence="7">Uncharacterized protein</fullName>
    </submittedName>
</protein>
<dbReference type="InterPro" id="IPR038718">
    <property type="entry name" value="SNF2-like_sf"/>
</dbReference>
<dbReference type="PROSITE" id="PS51194">
    <property type="entry name" value="HELICASE_CTER"/>
    <property type="match status" value="1"/>
</dbReference>
<organism evidence="7 8">
    <name type="scientific">Stephanodiscus triporus</name>
    <dbReference type="NCBI Taxonomy" id="2934178"/>
    <lineage>
        <taxon>Eukaryota</taxon>
        <taxon>Sar</taxon>
        <taxon>Stramenopiles</taxon>
        <taxon>Ochrophyta</taxon>
        <taxon>Bacillariophyta</taxon>
        <taxon>Coscinodiscophyceae</taxon>
        <taxon>Thalassiosirophycidae</taxon>
        <taxon>Stephanodiscales</taxon>
        <taxon>Stephanodiscaceae</taxon>
        <taxon>Stephanodiscus</taxon>
    </lineage>
</organism>
<evidence type="ECO:0000256" key="2">
    <source>
        <dbReference type="ARBA" id="ARBA00022801"/>
    </source>
</evidence>
<feature type="compositionally biased region" description="Polar residues" evidence="4">
    <location>
        <begin position="153"/>
        <end position="163"/>
    </location>
</feature>
<dbReference type="PROSITE" id="PS50106">
    <property type="entry name" value="PDZ"/>
    <property type="match status" value="1"/>
</dbReference>
<feature type="compositionally biased region" description="Acidic residues" evidence="4">
    <location>
        <begin position="177"/>
        <end position="188"/>
    </location>
</feature>
<keyword evidence="1" id="KW-0547">Nucleotide-binding</keyword>
<evidence type="ECO:0000259" key="5">
    <source>
        <dbReference type="PROSITE" id="PS50106"/>
    </source>
</evidence>
<evidence type="ECO:0000256" key="4">
    <source>
        <dbReference type="SAM" id="MobiDB-lite"/>
    </source>
</evidence>
<dbReference type="GO" id="GO:0005524">
    <property type="term" value="F:ATP binding"/>
    <property type="evidence" value="ECO:0007669"/>
    <property type="project" value="UniProtKB-KW"/>
</dbReference>
<dbReference type="InterPro" id="IPR050628">
    <property type="entry name" value="SNF2_RAD54_helicase_TF"/>
</dbReference>
<dbReference type="SMART" id="SM00490">
    <property type="entry name" value="HELICc"/>
    <property type="match status" value="1"/>
</dbReference>
<dbReference type="InterPro" id="IPR036034">
    <property type="entry name" value="PDZ_sf"/>
</dbReference>
<feature type="compositionally biased region" description="Low complexity" evidence="4">
    <location>
        <begin position="234"/>
        <end position="255"/>
    </location>
</feature>
<reference evidence="7 8" key="1">
    <citation type="submission" date="2024-10" db="EMBL/GenBank/DDBJ databases">
        <title>Updated reference genomes for cyclostephanoid diatoms.</title>
        <authorList>
            <person name="Roberts W.R."/>
            <person name="Alverson A.J."/>
        </authorList>
    </citation>
    <scope>NUCLEOTIDE SEQUENCE [LARGE SCALE GENOMIC DNA]</scope>
    <source>
        <strain evidence="7 8">AJA276-08</strain>
    </source>
</reference>